<gene>
    <name evidence="2" type="ORF">ACAOBT_LOCUS9291</name>
</gene>
<feature type="signal peptide" evidence="1">
    <location>
        <begin position="1"/>
        <end position="20"/>
    </location>
</feature>
<keyword evidence="1" id="KW-0732">Signal</keyword>
<organism evidence="2 3">
    <name type="scientific">Acanthoscelides obtectus</name>
    <name type="common">Bean weevil</name>
    <name type="synonym">Bruchus obtectus</name>
    <dbReference type="NCBI Taxonomy" id="200917"/>
    <lineage>
        <taxon>Eukaryota</taxon>
        <taxon>Metazoa</taxon>
        <taxon>Ecdysozoa</taxon>
        <taxon>Arthropoda</taxon>
        <taxon>Hexapoda</taxon>
        <taxon>Insecta</taxon>
        <taxon>Pterygota</taxon>
        <taxon>Neoptera</taxon>
        <taxon>Endopterygota</taxon>
        <taxon>Coleoptera</taxon>
        <taxon>Polyphaga</taxon>
        <taxon>Cucujiformia</taxon>
        <taxon>Chrysomeloidea</taxon>
        <taxon>Chrysomelidae</taxon>
        <taxon>Bruchinae</taxon>
        <taxon>Bruchini</taxon>
        <taxon>Acanthoscelides</taxon>
    </lineage>
</organism>
<evidence type="ECO:0000256" key="1">
    <source>
        <dbReference type="SAM" id="SignalP"/>
    </source>
</evidence>
<keyword evidence="3" id="KW-1185">Reference proteome</keyword>
<reference evidence="2" key="1">
    <citation type="submission" date="2022-03" db="EMBL/GenBank/DDBJ databases">
        <authorList>
            <person name="Sayadi A."/>
        </authorList>
    </citation>
    <scope>NUCLEOTIDE SEQUENCE</scope>
</reference>
<protein>
    <submittedName>
        <fullName evidence="2">Uncharacterized protein</fullName>
    </submittedName>
</protein>
<dbReference type="Proteomes" id="UP001152888">
    <property type="component" value="Unassembled WGS sequence"/>
</dbReference>
<name>A0A9P0KI06_ACAOB</name>
<dbReference type="OrthoDB" id="6690952at2759"/>
<dbReference type="EMBL" id="CAKOFQ010006782">
    <property type="protein sequence ID" value="CAH1971136.1"/>
    <property type="molecule type" value="Genomic_DNA"/>
</dbReference>
<comment type="caution">
    <text evidence="2">The sequence shown here is derived from an EMBL/GenBank/DDBJ whole genome shotgun (WGS) entry which is preliminary data.</text>
</comment>
<dbReference type="AlphaFoldDB" id="A0A9P0KI06"/>
<evidence type="ECO:0000313" key="2">
    <source>
        <dbReference type="EMBL" id="CAH1971136.1"/>
    </source>
</evidence>
<accession>A0A9P0KI06</accession>
<feature type="chain" id="PRO_5040197825" evidence="1">
    <location>
        <begin position="21"/>
        <end position="143"/>
    </location>
</feature>
<proteinExistence type="predicted"/>
<evidence type="ECO:0000313" key="3">
    <source>
        <dbReference type="Proteomes" id="UP001152888"/>
    </source>
</evidence>
<sequence>MLRIFLAVTLLLAVCWDSWSTPIIKGRKFMDLPESCGEGTRFAHGGSCLTPFHMGVRNRTGLSVSFGGHNGTTLNTTRHNASSVHIGGTDRVAANHQAMYNVTSSNFDCGTHHRTAVNHSRTTSIQRNMTNSHANGTMRSGCF</sequence>